<dbReference type="OrthoDB" id="7431902at2"/>
<dbReference type="AlphaFoldDB" id="A0A221P984"/>
<dbReference type="Proteomes" id="UP000031501">
    <property type="component" value="Chromosome"/>
</dbReference>
<name>A0A221P984_9ACTN</name>
<keyword evidence="5" id="KW-1185">Reference proteome</keyword>
<dbReference type="GO" id="GO:0046872">
    <property type="term" value="F:metal ion binding"/>
    <property type="evidence" value="ECO:0007669"/>
    <property type="project" value="UniProtKB-KW"/>
</dbReference>
<accession>A0A221P984</accession>
<feature type="chain" id="PRO_5011280001" description="Blue (type 1) copper domain-containing protein" evidence="3">
    <location>
        <begin position="22"/>
        <end position="187"/>
    </location>
</feature>
<feature type="region of interest" description="Disordered" evidence="2">
    <location>
        <begin position="114"/>
        <end position="135"/>
    </location>
</feature>
<evidence type="ECO:0000256" key="1">
    <source>
        <dbReference type="ARBA" id="ARBA00022723"/>
    </source>
</evidence>
<dbReference type="InterPro" id="IPR008972">
    <property type="entry name" value="Cupredoxin"/>
</dbReference>
<sequence length="187" mass="18819">MAIAVVAAAVVLGVATTGLLAASDAFHGSTPDSQRRSARCAPPAAAGSVVDVTVGDMGHMMGRPDHSRPGWHGMDAMYLVAHPAKVPAGRVTIRVVNTGALVHEVVVLPLPAGQGAGERATGPTGRVSEAGSLGEASRTCGAGAGHGIASGAAAWTTVTLRPGRYELLCNYPDHYAAGMYAELDVTG</sequence>
<keyword evidence="3" id="KW-0732">Signal</keyword>
<evidence type="ECO:0000313" key="5">
    <source>
        <dbReference type="Proteomes" id="UP000031501"/>
    </source>
</evidence>
<protein>
    <recommendedName>
        <fullName evidence="6">Blue (type 1) copper domain-containing protein</fullName>
    </recommendedName>
</protein>
<proteinExistence type="predicted"/>
<dbReference type="EMBL" id="CP022433">
    <property type="protein sequence ID" value="ASN28684.1"/>
    <property type="molecule type" value="Genomic_DNA"/>
</dbReference>
<keyword evidence="1" id="KW-0479">Metal-binding</keyword>
<evidence type="ECO:0000256" key="3">
    <source>
        <dbReference type="SAM" id="SignalP"/>
    </source>
</evidence>
<dbReference type="PROSITE" id="PS00079">
    <property type="entry name" value="MULTICOPPER_OXIDASE1"/>
    <property type="match status" value="1"/>
</dbReference>
<evidence type="ECO:0008006" key="6">
    <source>
        <dbReference type="Google" id="ProtNLM"/>
    </source>
</evidence>
<dbReference type="Gene3D" id="2.60.40.420">
    <property type="entry name" value="Cupredoxins - blue copper proteins"/>
    <property type="match status" value="1"/>
</dbReference>
<dbReference type="InterPro" id="IPR033138">
    <property type="entry name" value="Cu_oxidase_CS"/>
</dbReference>
<reference evidence="4 5" key="1">
    <citation type="submission" date="2017-07" db="EMBL/GenBank/DDBJ databases">
        <title>Genome sequence of Streptomyces pluripotens MUSC 137T.</title>
        <authorList>
            <person name="Ser H.-L."/>
            <person name="Lee L.-H."/>
        </authorList>
    </citation>
    <scope>NUCLEOTIDE SEQUENCE [LARGE SCALE GENOMIC DNA]</scope>
    <source>
        <strain evidence="4 5">MUSC 137</strain>
    </source>
</reference>
<dbReference type="SUPFAM" id="SSF49503">
    <property type="entry name" value="Cupredoxins"/>
    <property type="match status" value="1"/>
</dbReference>
<feature type="signal peptide" evidence="3">
    <location>
        <begin position="1"/>
        <end position="21"/>
    </location>
</feature>
<evidence type="ECO:0000313" key="4">
    <source>
        <dbReference type="EMBL" id="ASN28684.1"/>
    </source>
</evidence>
<evidence type="ECO:0000256" key="2">
    <source>
        <dbReference type="SAM" id="MobiDB-lite"/>
    </source>
</evidence>
<organism evidence="4 5">
    <name type="scientific">Streptomyces pluripotens</name>
    <dbReference type="NCBI Taxonomy" id="1355015"/>
    <lineage>
        <taxon>Bacteria</taxon>
        <taxon>Bacillati</taxon>
        <taxon>Actinomycetota</taxon>
        <taxon>Actinomycetes</taxon>
        <taxon>Kitasatosporales</taxon>
        <taxon>Streptomycetaceae</taxon>
        <taxon>Streptomyces</taxon>
    </lineage>
</organism>
<gene>
    <name evidence="4" type="ORF">LK07_25400</name>
</gene>